<reference evidence="3 4" key="1">
    <citation type="submission" date="2018-03" db="EMBL/GenBank/DDBJ databases">
        <title>Genomic Encyclopedia of Archaeal and Bacterial Type Strains, Phase II (KMG-II): from individual species to whole genera.</title>
        <authorList>
            <person name="Goeker M."/>
        </authorList>
    </citation>
    <scope>NUCLEOTIDE SEQUENCE [LARGE SCALE GENOMIC DNA]</scope>
    <source>
        <strain evidence="3 4">DSM 44720</strain>
    </source>
</reference>
<evidence type="ECO:0000256" key="2">
    <source>
        <dbReference type="SAM" id="MobiDB-lite"/>
    </source>
</evidence>
<dbReference type="EMBL" id="PVTF01000004">
    <property type="protein sequence ID" value="PRY42731.1"/>
    <property type="molecule type" value="Genomic_DNA"/>
</dbReference>
<dbReference type="OrthoDB" id="3579450at2"/>
<proteinExistence type="predicted"/>
<accession>A0A2T0TAP5</accession>
<dbReference type="AlphaFoldDB" id="A0A2T0TAP5"/>
<gene>
    <name evidence="3" type="ORF">CLV43_104566</name>
</gene>
<evidence type="ECO:0000256" key="1">
    <source>
        <dbReference type="SAM" id="Coils"/>
    </source>
</evidence>
<dbReference type="RefSeq" id="WP_106188098.1">
    <property type="nucleotide sequence ID" value="NZ_PVTF01000004.1"/>
</dbReference>
<keyword evidence="4" id="KW-1185">Reference proteome</keyword>
<sequence>MAAPDGNGQTAARTAHFDVVLRGYNQRQVNERVTRLEFDLKNANRSRDAAAAQVAELSKVVAGTRAELDKVKTQLSSLANSPISASNVTERVRIMMGLAEEEIADIRKAAVDHANATRAEADRFAAEQKALHQRKHGETEDRRRQLEAQHQQHRIDLDQKFEQRKAELEAEHKELRTKLNTEQQELKAKLSAEHNALMAETRAETERVTTEYDAKAADLEKNRVALEQKYKKYHDDLDKEYDELRTKLKKEHEQLVVTAKVAAEKIVTDAEARKVAAEKSLAESLAAKKAESEKLLAELESEALAKVEALTTSAAARAEKTVKDADEHAGRRVTEANDRVTALRTMHQTLTEQFAAAQAAVLQAVSVLGPLPEDPHVGSGSAGAKAVDPDSPTAKLPIQKKAKDA</sequence>
<name>A0A2T0TAP5_9PSEU</name>
<feature type="region of interest" description="Disordered" evidence="2">
    <location>
        <begin position="369"/>
        <end position="405"/>
    </location>
</feature>
<dbReference type="Proteomes" id="UP000239494">
    <property type="component" value="Unassembled WGS sequence"/>
</dbReference>
<organism evidence="3 4">
    <name type="scientific">Umezawaea tangerina</name>
    <dbReference type="NCBI Taxonomy" id="84725"/>
    <lineage>
        <taxon>Bacteria</taxon>
        <taxon>Bacillati</taxon>
        <taxon>Actinomycetota</taxon>
        <taxon>Actinomycetes</taxon>
        <taxon>Pseudonocardiales</taxon>
        <taxon>Pseudonocardiaceae</taxon>
        <taxon>Umezawaea</taxon>
    </lineage>
</organism>
<keyword evidence="1" id="KW-0175">Coiled coil</keyword>
<evidence type="ECO:0000313" key="4">
    <source>
        <dbReference type="Proteomes" id="UP000239494"/>
    </source>
</evidence>
<comment type="caution">
    <text evidence="3">The sequence shown here is derived from an EMBL/GenBank/DDBJ whole genome shotgun (WGS) entry which is preliminary data.</text>
</comment>
<feature type="coiled-coil region" evidence="1">
    <location>
        <begin position="129"/>
        <end position="254"/>
    </location>
</feature>
<evidence type="ECO:0000313" key="3">
    <source>
        <dbReference type="EMBL" id="PRY42731.1"/>
    </source>
</evidence>
<protein>
    <submittedName>
        <fullName evidence="3">V/A-type H+-transporting ATPase subunit G/H</fullName>
    </submittedName>
</protein>